<keyword evidence="3" id="KW-0812">Transmembrane</keyword>
<gene>
    <name evidence="8" type="ORF">Snoj_33620</name>
</gene>
<name>A0ABQ3SMU0_9ACTN</name>
<evidence type="ECO:0000256" key="5">
    <source>
        <dbReference type="ARBA" id="ARBA00023284"/>
    </source>
</evidence>
<evidence type="ECO:0000259" key="7">
    <source>
        <dbReference type="PROSITE" id="PS51352"/>
    </source>
</evidence>
<dbReference type="CDD" id="cd02966">
    <property type="entry name" value="TlpA_like_family"/>
    <property type="match status" value="1"/>
</dbReference>
<keyword evidence="5" id="KW-0676">Redox-active center</keyword>
<evidence type="ECO:0000256" key="6">
    <source>
        <dbReference type="SAM" id="SignalP"/>
    </source>
</evidence>
<dbReference type="EMBL" id="BNEC01000005">
    <property type="protein sequence ID" value="GHI69444.1"/>
    <property type="molecule type" value="Genomic_DNA"/>
</dbReference>
<evidence type="ECO:0000313" key="9">
    <source>
        <dbReference type="Proteomes" id="UP000613974"/>
    </source>
</evidence>
<proteinExistence type="predicted"/>
<evidence type="ECO:0000256" key="2">
    <source>
        <dbReference type="ARBA" id="ARBA00022748"/>
    </source>
</evidence>
<dbReference type="InterPro" id="IPR000866">
    <property type="entry name" value="AhpC/TSA"/>
</dbReference>
<dbReference type="InterPro" id="IPR017937">
    <property type="entry name" value="Thioredoxin_CS"/>
</dbReference>
<reference evidence="9" key="1">
    <citation type="submission" date="2023-07" db="EMBL/GenBank/DDBJ databases">
        <title>Whole genome shotgun sequence of Streptomyces nojiriensis NBRC 13794.</title>
        <authorList>
            <person name="Komaki H."/>
            <person name="Tamura T."/>
        </authorList>
    </citation>
    <scope>NUCLEOTIDE SEQUENCE [LARGE SCALE GENOMIC DNA]</scope>
    <source>
        <strain evidence="9">NBRC 13794</strain>
    </source>
</reference>
<dbReference type="InterPro" id="IPR036249">
    <property type="entry name" value="Thioredoxin-like_sf"/>
</dbReference>
<dbReference type="InterPro" id="IPR050553">
    <property type="entry name" value="Thioredoxin_ResA/DsbE_sf"/>
</dbReference>
<organism evidence="8 9">
    <name type="scientific">Streptomyces nojiriensis</name>
    <dbReference type="NCBI Taxonomy" id="66374"/>
    <lineage>
        <taxon>Bacteria</taxon>
        <taxon>Bacillati</taxon>
        <taxon>Actinomycetota</taxon>
        <taxon>Actinomycetes</taxon>
        <taxon>Kitasatosporales</taxon>
        <taxon>Streptomycetaceae</taxon>
        <taxon>Streptomyces</taxon>
    </lineage>
</organism>
<dbReference type="InterPro" id="IPR013766">
    <property type="entry name" value="Thioredoxin_domain"/>
</dbReference>
<comment type="caution">
    <text evidence="8">The sequence shown here is derived from an EMBL/GenBank/DDBJ whole genome shotgun (WGS) entry which is preliminary data.</text>
</comment>
<keyword evidence="2" id="KW-0201">Cytochrome c-type biogenesis</keyword>
<keyword evidence="9" id="KW-1185">Reference proteome</keyword>
<evidence type="ECO:0000256" key="3">
    <source>
        <dbReference type="ARBA" id="ARBA00022968"/>
    </source>
</evidence>
<feature type="chain" id="PRO_5045160310" description="Thioredoxin domain-containing protein" evidence="6">
    <location>
        <begin position="29"/>
        <end position="212"/>
    </location>
</feature>
<evidence type="ECO:0000256" key="1">
    <source>
        <dbReference type="ARBA" id="ARBA00004196"/>
    </source>
</evidence>
<feature type="signal peptide" evidence="6">
    <location>
        <begin position="1"/>
        <end position="28"/>
    </location>
</feature>
<keyword evidence="3" id="KW-0735">Signal-anchor</keyword>
<dbReference type="PANTHER" id="PTHR42852:SF6">
    <property type="entry name" value="THIOL:DISULFIDE INTERCHANGE PROTEIN DSBE"/>
    <property type="match status" value="1"/>
</dbReference>
<dbReference type="PANTHER" id="PTHR42852">
    <property type="entry name" value="THIOL:DISULFIDE INTERCHANGE PROTEIN DSBE"/>
    <property type="match status" value="1"/>
</dbReference>
<protein>
    <recommendedName>
        <fullName evidence="7">Thioredoxin domain-containing protein</fullName>
    </recommendedName>
</protein>
<dbReference type="SUPFAM" id="SSF52833">
    <property type="entry name" value="Thioredoxin-like"/>
    <property type="match status" value="1"/>
</dbReference>
<feature type="domain" description="Thioredoxin" evidence="7">
    <location>
        <begin position="65"/>
        <end position="209"/>
    </location>
</feature>
<evidence type="ECO:0000313" key="8">
    <source>
        <dbReference type="EMBL" id="GHI69444.1"/>
    </source>
</evidence>
<dbReference type="Pfam" id="PF00578">
    <property type="entry name" value="AhpC-TSA"/>
    <property type="match status" value="1"/>
</dbReference>
<keyword evidence="4" id="KW-1015">Disulfide bond</keyword>
<dbReference type="PROSITE" id="PS00194">
    <property type="entry name" value="THIOREDOXIN_1"/>
    <property type="match status" value="1"/>
</dbReference>
<evidence type="ECO:0000256" key="4">
    <source>
        <dbReference type="ARBA" id="ARBA00023157"/>
    </source>
</evidence>
<accession>A0ABQ3SMU0</accession>
<sequence length="212" mass="21740">MGPHRVRLRTAVLTGAALVAAVAGCVFAAVGTVAADGSRAEAAAGPVTAARAVVGTAAGATVIDPADRPAAPTLAGDDLDGKPVGLDGLRGNVVVLNVWGSWCGPCRAEADDLARIDRQTRDQGVRFLGINTRDPDRAAARSFVRAHDIGFPSLHDPTGELLLRFPPALLNPQAIPSTLVIDRRGRIAVSIGGPVTGDELGPLLSRVTEEAP</sequence>
<dbReference type="PROSITE" id="PS51352">
    <property type="entry name" value="THIOREDOXIN_2"/>
    <property type="match status" value="1"/>
</dbReference>
<comment type="subcellular location">
    <subcellularLocation>
        <location evidence="1">Cell envelope</location>
    </subcellularLocation>
</comment>
<dbReference type="Gene3D" id="3.40.30.10">
    <property type="entry name" value="Glutaredoxin"/>
    <property type="match status" value="1"/>
</dbReference>
<dbReference type="Proteomes" id="UP000613974">
    <property type="component" value="Unassembled WGS sequence"/>
</dbReference>
<keyword evidence="6" id="KW-0732">Signal</keyword>
<dbReference type="PROSITE" id="PS51257">
    <property type="entry name" value="PROKAR_LIPOPROTEIN"/>
    <property type="match status" value="1"/>
</dbReference>